<protein>
    <submittedName>
        <fullName evidence="1">Uncharacterized protein</fullName>
    </submittedName>
</protein>
<dbReference type="AlphaFoldDB" id="A0AAV2EUC8"/>
<sequence length="96" mass="10700">MIPSSHERSQRRGYLPHRSLHLLRARLPSQLRPQLPHQHTPLRIVCLEGVIEGVDLEVQIMEQRRDGGYRRIGGLGGDEVKLCSAGKTSVGGQRAS</sequence>
<keyword evidence="2" id="KW-1185">Reference proteome</keyword>
<reference evidence="1 2" key="1">
    <citation type="submission" date="2024-04" db="EMBL/GenBank/DDBJ databases">
        <authorList>
            <person name="Fracassetti M."/>
        </authorList>
    </citation>
    <scope>NUCLEOTIDE SEQUENCE [LARGE SCALE GENOMIC DNA]</scope>
</reference>
<dbReference type="Proteomes" id="UP001497516">
    <property type="component" value="Chromosome 5"/>
</dbReference>
<gene>
    <name evidence="1" type="ORF">LTRI10_LOCUS29938</name>
</gene>
<organism evidence="1 2">
    <name type="scientific">Linum trigynum</name>
    <dbReference type="NCBI Taxonomy" id="586398"/>
    <lineage>
        <taxon>Eukaryota</taxon>
        <taxon>Viridiplantae</taxon>
        <taxon>Streptophyta</taxon>
        <taxon>Embryophyta</taxon>
        <taxon>Tracheophyta</taxon>
        <taxon>Spermatophyta</taxon>
        <taxon>Magnoliopsida</taxon>
        <taxon>eudicotyledons</taxon>
        <taxon>Gunneridae</taxon>
        <taxon>Pentapetalae</taxon>
        <taxon>rosids</taxon>
        <taxon>fabids</taxon>
        <taxon>Malpighiales</taxon>
        <taxon>Linaceae</taxon>
        <taxon>Linum</taxon>
    </lineage>
</organism>
<evidence type="ECO:0000313" key="2">
    <source>
        <dbReference type="Proteomes" id="UP001497516"/>
    </source>
</evidence>
<accession>A0AAV2EUC8</accession>
<proteinExistence type="predicted"/>
<dbReference type="EMBL" id="OZ034818">
    <property type="protein sequence ID" value="CAL1389050.1"/>
    <property type="molecule type" value="Genomic_DNA"/>
</dbReference>
<name>A0AAV2EUC8_9ROSI</name>
<evidence type="ECO:0000313" key="1">
    <source>
        <dbReference type="EMBL" id="CAL1389050.1"/>
    </source>
</evidence>